<comment type="similarity">
    <text evidence="1">Belongs to the protein kinase superfamily. CMGC Ser/Thr protein kinase family. CDC2/CDKX subfamily.</text>
</comment>
<keyword evidence="6" id="KW-0418">Kinase</keyword>
<evidence type="ECO:0000256" key="12">
    <source>
        <dbReference type="ARBA" id="ARBA00047811"/>
    </source>
</evidence>
<evidence type="ECO:0000256" key="15">
    <source>
        <dbReference type="RuleBase" id="RU000304"/>
    </source>
</evidence>
<dbReference type="SUPFAM" id="SSF56112">
    <property type="entry name" value="Protein kinase-like (PK-like)"/>
    <property type="match status" value="1"/>
</dbReference>
<dbReference type="AlphaFoldDB" id="A0A8J8NML2"/>
<dbReference type="InterPro" id="IPR008271">
    <property type="entry name" value="Ser/Thr_kinase_AS"/>
</dbReference>
<evidence type="ECO:0000256" key="10">
    <source>
        <dbReference type="ARBA" id="ARBA00041902"/>
    </source>
</evidence>
<evidence type="ECO:0000256" key="8">
    <source>
        <dbReference type="ARBA" id="ARBA00038543"/>
    </source>
</evidence>
<dbReference type="GO" id="GO:0005524">
    <property type="term" value="F:ATP binding"/>
    <property type="evidence" value="ECO:0007669"/>
    <property type="project" value="UniProtKB-UniRule"/>
</dbReference>
<keyword evidence="4" id="KW-0808">Transferase</keyword>
<sequence length="308" mass="35030">MKEEQDYYYRLVEKIGEGTYGTVFKTVDQRNGDIVALKKVKIRKADDGLPKEFLREVESLKYVSHPNVIKIREVFVGKSNINIVYEFMDSDLDNLTQAMQRPYTINEVKVIMRQLLQGLQAVHSIGLMHRDLKPANILIDKEGTLKLADFGQTRVVDPSFFYTLDVGTKWYKAPELLLGNKKYTEKMDMWALGCILVELLDGCPVFAGSTDFDQIAKIGNLLGKPDPACLSETSAKLQFPDWPIKDLKEHFGGSISDDAIDLIKKLLVYNPSKRISVEEFLGHEFMQISEPEYTKTKAMIGSLINDQH</sequence>
<dbReference type="PROSITE" id="PS50011">
    <property type="entry name" value="PROTEIN_KINASE_DOM"/>
    <property type="match status" value="1"/>
</dbReference>
<proteinExistence type="inferred from homology"/>
<protein>
    <recommendedName>
        <fullName evidence="9">Cyclin-dependent kinase 2 homolog</fullName>
        <ecNumber evidence="2">2.7.11.22</ecNumber>
    </recommendedName>
    <alternativeName>
        <fullName evidence="10">Cell division control protein 2 homolog</fullName>
    </alternativeName>
    <alternativeName>
        <fullName evidence="11">cdc2-related kinase 2</fullName>
    </alternativeName>
</protein>
<evidence type="ECO:0000256" key="9">
    <source>
        <dbReference type="ARBA" id="ARBA00039612"/>
    </source>
</evidence>
<evidence type="ECO:0000256" key="2">
    <source>
        <dbReference type="ARBA" id="ARBA00012425"/>
    </source>
</evidence>
<organism evidence="17 18">
    <name type="scientific">Halteria grandinella</name>
    <dbReference type="NCBI Taxonomy" id="5974"/>
    <lineage>
        <taxon>Eukaryota</taxon>
        <taxon>Sar</taxon>
        <taxon>Alveolata</taxon>
        <taxon>Ciliophora</taxon>
        <taxon>Intramacronucleata</taxon>
        <taxon>Spirotrichea</taxon>
        <taxon>Stichotrichia</taxon>
        <taxon>Sporadotrichida</taxon>
        <taxon>Halteriidae</taxon>
        <taxon>Halteria</taxon>
    </lineage>
</organism>
<comment type="catalytic activity">
    <reaction evidence="12">
        <text>L-threonyl-[protein] + ATP = O-phospho-L-threonyl-[protein] + ADP + H(+)</text>
        <dbReference type="Rhea" id="RHEA:46608"/>
        <dbReference type="Rhea" id="RHEA-COMP:11060"/>
        <dbReference type="Rhea" id="RHEA-COMP:11605"/>
        <dbReference type="ChEBI" id="CHEBI:15378"/>
        <dbReference type="ChEBI" id="CHEBI:30013"/>
        <dbReference type="ChEBI" id="CHEBI:30616"/>
        <dbReference type="ChEBI" id="CHEBI:61977"/>
        <dbReference type="ChEBI" id="CHEBI:456216"/>
        <dbReference type="EC" id="2.7.11.22"/>
    </reaction>
</comment>
<keyword evidence="5 14" id="KW-0547">Nucleotide-binding</keyword>
<evidence type="ECO:0000256" key="6">
    <source>
        <dbReference type="ARBA" id="ARBA00022777"/>
    </source>
</evidence>
<reference evidence="17" key="1">
    <citation type="submission" date="2019-06" db="EMBL/GenBank/DDBJ databases">
        <authorList>
            <person name="Zheng W."/>
        </authorList>
    </citation>
    <scope>NUCLEOTIDE SEQUENCE</scope>
    <source>
        <strain evidence="17">QDHG01</strain>
    </source>
</reference>
<dbReference type="GO" id="GO:0004693">
    <property type="term" value="F:cyclin-dependent protein serine/threonine kinase activity"/>
    <property type="evidence" value="ECO:0007669"/>
    <property type="project" value="UniProtKB-EC"/>
</dbReference>
<dbReference type="SMART" id="SM00220">
    <property type="entry name" value="S_TKc"/>
    <property type="match status" value="1"/>
</dbReference>
<evidence type="ECO:0000256" key="1">
    <source>
        <dbReference type="ARBA" id="ARBA00006485"/>
    </source>
</evidence>
<dbReference type="FunFam" id="1.10.510.10:FF:000624">
    <property type="entry name" value="Mitogen-activated protein kinase"/>
    <property type="match status" value="1"/>
</dbReference>
<dbReference type="EC" id="2.7.11.22" evidence="2"/>
<dbReference type="InterPro" id="IPR050108">
    <property type="entry name" value="CDK"/>
</dbReference>
<evidence type="ECO:0000256" key="14">
    <source>
        <dbReference type="PROSITE-ProRule" id="PRU10141"/>
    </source>
</evidence>
<dbReference type="InterPro" id="IPR017441">
    <property type="entry name" value="Protein_kinase_ATP_BS"/>
</dbReference>
<dbReference type="GO" id="GO:0005634">
    <property type="term" value="C:nucleus"/>
    <property type="evidence" value="ECO:0007669"/>
    <property type="project" value="TreeGrafter"/>
</dbReference>
<comment type="subunit">
    <text evidence="8">May form a complex composed of at least the catalytic subunit CRK2 and a cyclin.</text>
</comment>
<dbReference type="Gene3D" id="3.30.200.20">
    <property type="entry name" value="Phosphorylase Kinase, domain 1"/>
    <property type="match status" value="1"/>
</dbReference>
<dbReference type="Pfam" id="PF00069">
    <property type="entry name" value="Pkinase"/>
    <property type="match status" value="1"/>
</dbReference>
<dbReference type="PROSITE" id="PS00107">
    <property type="entry name" value="PROTEIN_KINASE_ATP"/>
    <property type="match status" value="1"/>
</dbReference>
<accession>A0A8J8NML2</accession>
<dbReference type="EMBL" id="RRYP01012819">
    <property type="protein sequence ID" value="TNV76870.1"/>
    <property type="molecule type" value="Genomic_DNA"/>
</dbReference>
<dbReference type="Proteomes" id="UP000785679">
    <property type="component" value="Unassembled WGS sequence"/>
</dbReference>
<feature type="binding site" evidence="14">
    <location>
        <position position="38"/>
    </location>
    <ligand>
        <name>ATP</name>
        <dbReference type="ChEBI" id="CHEBI:30616"/>
    </ligand>
</feature>
<feature type="domain" description="Protein kinase" evidence="16">
    <location>
        <begin position="9"/>
        <end position="286"/>
    </location>
</feature>
<comment type="caution">
    <text evidence="17">The sequence shown here is derived from an EMBL/GenBank/DDBJ whole genome shotgun (WGS) entry which is preliminary data.</text>
</comment>
<evidence type="ECO:0000256" key="7">
    <source>
        <dbReference type="ARBA" id="ARBA00022840"/>
    </source>
</evidence>
<name>A0A8J8NML2_HALGN</name>
<dbReference type="Gene3D" id="1.10.510.10">
    <property type="entry name" value="Transferase(Phosphotransferase) domain 1"/>
    <property type="match status" value="1"/>
</dbReference>
<dbReference type="PROSITE" id="PS00108">
    <property type="entry name" value="PROTEIN_KINASE_ST"/>
    <property type="match status" value="1"/>
</dbReference>
<dbReference type="InterPro" id="IPR011009">
    <property type="entry name" value="Kinase-like_dom_sf"/>
</dbReference>
<evidence type="ECO:0000256" key="4">
    <source>
        <dbReference type="ARBA" id="ARBA00022679"/>
    </source>
</evidence>
<evidence type="ECO:0000256" key="3">
    <source>
        <dbReference type="ARBA" id="ARBA00022527"/>
    </source>
</evidence>
<evidence type="ECO:0000256" key="5">
    <source>
        <dbReference type="ARBA" id="ARBA00022741"/>
    </source>
</evidence>
<dbReference type="InterPro" id="IPR000719">
    <property type="entry name" value="Prot_kinase_dom"/>
</dbReference>
<evidence type="ECO:0000259" key="16">
    <source>
        <dbReference type="PROSITE" id="PS50011"/>
    </source>
</evidence>
<gene>
    <name evidence="17" type="ORF">FGO68_gene10554</name>
</gene>
<comment type="catalytic activity">
    <reaction evidence="13">
        <text>L-seryl-[protein] + ATP = O-phospho-L-seryl-[protein] + ADP + H(+)</text>
        <dbReference type="Rhea" id="RHEA:17989"/>
        <dbReference type="Rhea" id="RHEA-COMP:9863"/>
        <dbReference type="Rhea" id="RHEA-COMP:11604"/>
        <dbReference type="ChEBI" id="CHEBI:15378"/>
        <dbReference type="ChEBI" id="CHEBI:29999"/>
        <dbReference type="ChEBI" id="CHEBI:30616"/>
        <dbReference type="ChEBI" id="CHEBI:83421"/>
        <dbReference type="ChEBI" id="CHEBI:456216"/>
        <dbReference type="EC" id="2.7.11.22"/>
    </reaction>
</comment>
<evidence type="ECO:0000313" key="18">
    <source>
        <dbReference type="Proteomes" id="UP000785679"/>
    </source>
</evidence>
<keyword evidence="7 14" id="KW-0067">ATP-binding</keyword>
<keyword evidence="18" id="KW-1185">Reference proteome</keyword>
<dbReference type="PANTHER" id="PTHR24056">
    <property type="entry name" value="CELL DIVISION PROTEIN KINASE"/>
    <property type="match status" value="1"/>
</dbReference>
<evidence type="ECO:0000256" key="11">
    <source>
        <dbReference type="ARBA" id="ARBA00042858"/>
    </source>
</evidence>
<keyword evidence="3 15" id="KW-0723">Serine/threonine-protein kinase</keyword>
<dbReference type="OrthoDB" id="192887at2759"/>
<dbReference type="FunFam" id="3.30.200.20:FF:000124">
    <property type="entry name" value="Cyclin-dependent kinase 4"/>
    <property type="match status" value="1"/>
</dbReference>
<evidence type="ECO:0000256" key="13">
    <source>
        <dbReference type="ARBA" id="ARBA00048367"/>
    </source>
</evidence>
<evidence type="ECO:0000313" key="17">
    <source>
        <dbReference type="EMBL" id="TNV76870.1"/>
    </source>
</evidence>